<dbReference type="AlphaFoldDB" id="A0A370X704"/>
<organism evidence="2 3">
    <name type="scientific">Dyella psychrodurans</name>
    <dbReference type="NCBI Taxonomy" id="1927960"/>
    <lineage>
        <taxon>Bacteria</taxon>
        <taxon>Pseudomonadati</taxon>
        <taxon>Pseudomonadota</taxon>
        <taxon>Gammaproteobacteria</taxon>
        <taxon>Lysobacterales</taxon>
        <taxon>Rhodanobacteraceae</taxon>
        <taxon>Dyella</taxon>
    </lineage>
</organism>
<dbReference type="GO" id="GO:0030973">
    <property type="term" value="F:molybdate ion binding"/>
    <property type="evidence" value="ECO:0007669"/>
    <property type="project" value="TreeGrafter"/>
</dbReference>
<accession>A0A370X704</accession>
<dbReference type="SUPFAM" id="SSF53850">
    <property type="entry name" value="Periplasmic binding protein-like II"/>
    <property type="match status" value="1"/>
</dbReference>
<sequence>MSSRLNGPWQRALLASLLVALCGSASAGQNDYLPPWNPPPTGGVSFAMPPFDAIADLHGDIVDPQLTVFFAGNQFMVVHDLVEAFKQRYPQYQRVYVETLPPGILAKQIETGSLVMGNLRIALKPDIFTNGKGSMADLQKEHDWFADTVDYARNPLAIMVAKGNPKHVQGLKDLGRSDVRVSMPNPKWEGIAKQIEASYRKAGGDALDQAVMDTKVKDGSTYLTTIHHRESPLRVLQGESDAAPVWSTEAYFQQQILHRPVETIVIPADQNVTATYTAARLKAAPHVQAAKDFLAFMASSDAQAIYRKYGFQPATP</sequence>
<comment type="caution">
    <text evidence="2">The sequence shown here is derived from an EMBL/GenBank/DDBJ whole genome shotgun (WGS) entry which is preliminary data.</text>
</comment>
<dbReference type="PANTHER" id="PTHR30632">
    <property type="entry name" value="MOLYBDATE-BINDING PERIPLASMIC PROTEIN"/>
    <property type="match status" value="1"/>
</dbReference>
<dbReference type="Pfam" id="PF13531">
    <property type="entry name" value="SBP_bac_11"/>
    <property type="match status" value="1"/>
</dbReference>
<gene>
    <name evidence="2" type="ORF">DWU99_09750</name>
</gene>
<dbReference type="Proteomes" id="UP000255334">
    <property type="component" value="Unassembled WGS sequence"/>
</dbReference>
<feature type="chain" id="PRO_5016870149" evidence="1">
    <location>
        <begin position="28"/>
        <end position="316"/>
    </location>
</feature>
<dbReference type="EMBL" id="QRBF01000003">
    <property type="protein sequence ID" value="RDS84047.1"/>
    <property type="molecule type" value="Genomic_DNA"/>
</dbReference>
<keyword evidence="1" id="KW-0732">Signal</keyword>
<evidence type="ECO:0000313" key="3">
    <source>
        <dbReference type="Proteomes" id="UP000255334"/>
    </source>
</evidence>
<evidence type="ECO:0000256" key="1">
    <source>
        <dbReference type="SAM" id="SignalP"/>
    </source>
</evidence>
<reference evidence="2 3" key="1">
    <citation type="submission" date="2018-07" db="EMBL/GenBank/DDBJ databases">
        <title>Dyella monticola sp. nov. and Dyella psychrodurans sp. nov. isolated from monsoon evergreen broad-leaved forest soil of Dinghu Mountain, China.</title>
        <authorList>
            <person name="Gao Z."/>
            <person name="Qiu L."/>
        </authorList>
    </citation>
    <scope>NUCLEOTIDE SEQUENCE [LARGE SCALE GENOMIC DNA]</scope>
    <source>
        <strain evidence="2 3">4MSK11</strain>
    </source>
</reference>
<dbReference type="InterPro" id="IPR050682">
    <property type="entry name" value="ModA/WtpA"/>
</dbReference>
<feature type="signal peptide" evidence="1">
    <location>
        <begin position="1"/>
        <end position="27"/>
    </location>
</feature>
<evidence type="ECO:0000313" key="2">
    <source>
        <dbReference type="EMBL" id="RDS84047.1"/>
    </source>
</evidence>
<dbReference type="Gene3D" id="3.40.190.10">
    <property type="entry name" value="Periplasmic binding protein-like II"/>
    <property type="match status" value="2"/>
</dbReference>
<dbReference type="PANTHER" id="PTHR30632:SF0">
    <property type="entry name" value="SULFATE-BINDING PROTEIN"/>
    <property type="match status" value="1"/>
</dbReference>
<keyword evidence="3" id="KW-1185">Reference proteome</keyword>
<dbReference type="RefSeq" id="WP_115477848.1">
    <property type="nucleotide sequence ID" value="NZ_QRBF01000003.1"/>
</dbReference>
<proteinExistence type="predicted"/>
<dbReference type="OrthoDB" id="9802127at2"/>
<dbReference type="GO" id="GO:0015689">
    <property type="term" value="P:molybdate ion transport"/>
    <property type="evidence" value="ECO:0007669"/>
    <property type="project" value="TreeGrafter"/>
</dbReference>
<protein>
    <submittedName>
        <fullName evidence="2">ABC transporter substrate-binding protein</fullName>
    </submittedName>
</protein>
<name>A0A370X704_9GAMM</name>